<evidence type="ECO:0000256" key="3">
    <source>
        <dbReference type="ARBA" id="ARBA00005300"/>
    </source>
</evidence>
<feature type="domain" description="RNase H type-1" evidence="11">
    <location>
        <begin position="99"/>
        <end position="247"/>
    </location>
</feature>
<keyword evidence="7" id="KW-0255">Endonuclease</keyword>
<evidence type="ECO:0000256" key="10">
    <source>
        <dbReference type="SAM" id="MobiDB-lite"/>
    </source>
</evidence>
<accession>A0A077X024</accession>
<gene>
    <name evidence="12" type="ORF">LRAMOSA05028</name>
</gene>
<sequence length="250" mass="27729">MPKQTQSFYAVRQGRKPGIYSSWAACKAQVQGFPGAIHKKFATHEEAEAFVNETSVIKRGTPYQKNTISQTTTTPSTSQKRVTTKKTLQTTKALDDPPTDGRCIVYTDGASSGNGYRGAKAGYGVFWNDNDPRNEGGVLPGDRQTNQRAELYAMIRAMEQDIKGENILEIRTDSQYSINCVDIWSKTWIANGWRSSKGTPVENADLVKKLLELRRKRPGKIEFCYVPGHRGVYGNETADRLAVQGAKSSV</sequence>
<dbReference type="EMBL" id="LK023368">
    <property type="protein sequence ID" value="CDS12844.1"/>
    <property type="molecule type" value="Genomic_DNA"/>
</dbReference>
<dbReference type="InterPro" id="IPR002156">
    <property type="entry name" value="RNaseH_domain"/>
</dbReference>
<keyword evidence="5" id="KW-0540">Nuclease</keyword>
<dbReference type="InterPro" id="IPR009027">
    <property type="entry name" value="Ribosomal_bL9/RNase_H1_N"/>
</dbReference>
<evidence type="ECO:0000256" key="2">
    <source>
        <dbReference type="ARBA" id="ARBA00001946"/>
    </source>
</evidence>
<dbReference type="Gene3D" id="3.30.420.10">
    <property type="entry name" value="Ribonuclease H-like superfamily/Ribonuclease H"/>
    <property type="match status" value="1"/>
</dbReference>
<dbReference type="PIRSF" id="PIRSF036852">
    <property type="entry name" value="Ribonuclease_H1_euk"/>
    <property type="match status" value="1"/>
</dbReference>
<dbReference type="EC" id="3.1.26.4" evidence="4"/>
<comment type="catalytic activity">
    <reaction evidence="1">
        <text>Endonucleolytic cleavage to 5'-phosphomonoester.</text>
        <dbReference type="EC" id="3.1.26.4"/>
    </reaction>
</comment>
<dbReference type="CDD" id="cd09280">
    <property type="entry name" value="RNase_HI_eukaryote_like"/>
    <property type="match status" value="1"/>
</dbReference>
<organism evidence="12">
    <name type="scientific">Lichtheimia ramosa</name>
    <dbReference type="NCBI Taxonomy" id="688394"/>
    <lineage>
        <taxon>Eukaryota</taxon>
        <taxon>Fungi</taxon>
        <taxon>Fungi incertae sedis</taxon>
        <taxon>Mucoromycota</taxon>
        <taxon>Mucoromycotina</taxon>
        <taxon>Mucoromycetes</taxon>
        <taxon>Mucorales</taxon>
        <taxon>Lichtheimiaceae</taxon>
        <taxon>Lichtheimia</taxon>
    </lineage>
</organism>
<name>A0A077X024_9FUNG</name>
<dbReference type="SUPFAM" id="SSF55658">
    <property type="entry name" value="L9 N-domain-like"/>
    <property type="match status" value="1"/>
</dbReference>
<dbReference type="GO" id="GO:0004523">
    <property type="term" value="F:RNA-DNA hybrid ribonuclease activity"/>
    <property type="evidence" value="ECO:0007669"/>
    <property type="project" value="UniProtKB-EC"/>
</dbReference>
<dbReference type="Pfam" id="PF01693">
    <property type="entry name" value="Cauli_VI"/>
    <property type="match status" value="1"/>
</dbReference>
<dbReference type="Pfam" id="PF00075">
    <property type="entry name" value="RNase_H"/>
    <property type="match status" value="1"/>
</dbReference>
<comment type="similarity">
    <text evidence="3">Belongs to the RNase H family.</text>
</comment>
<keyword evidence="6" id="KW-0479">Metal-binding</keyword>
<evidence type="ECO:0000256" key="9">
    <source>
        <dbReference type="ARBA" id="ARBA00022842"/>
    </source>
</evidence>
<keyword evidence="8" id="KW-0378">Hydrolase</keyword>
<dbReference type="PROSITE" id="PS50879">
    <property type="entry name" value="RNASE_H_1"/>
    <property type="match status" value="1"/>
</dbReference>
<dbReference type="FunFam" id="3.40.970.10:FF:000001">
    <property type="entry name" value="Ribonuclease H1"/>
    <property type="match status" value="1"/>
</dbReference>
<dbReference type="InterPro" id="IPR050092">
    <property type="entry name" value="RNase_H"/>
</dbReference>
<dbReference type="InterPro" id="IPR037056">
    <property type="entry name" value="RNase_H1_N_sf"/>
</dbReference>
<dbReference type="InterPro" id="IPR012337">
    <property type="entry name" value="RNaseH-like_sf"/>
</dbReference>
<reference evidence="12" key="1">
    <citation type="journal article" date="2014" name="Genome Announc.">
        <title>De novo whole-genome sequence and genome annotation of Lichtheimia ramosa.</title>
        <authorList>
            <person name="Linde J."/>
            <person name="Schwartze V."/>
            <person name="Binder U."/>
            <person name="Lass-Florl C."/>
            <person name="Voigt K."/>
            <person name="Horn F."/>
        </authorList>
    </citation>
    <scope>NUCLEOTIDE SEQUENCE</scope>
    <source>
        <strain evidence="12">JMRC FSU:6197</strain>
    </source>
</reference>
<evidence type="ECO:0000256" key="1">
    <source>
        <dbReference type="ARBA" id="ARBA00000077"/>
    </source>
</evidence>
<dbReference type="InterPro" id="IPR036397">
    <property type="entry name" value="RNaseH_sf"/>
</dbReference>
<proteinExistence type="inferred from homology"/>
<evidence type="ECO:0000313" key="12">
    <source>
        <dbReference type="EMBL" id="CDS12844.1"/>
    </source>
</evidence>
<keyword evidence="9" id="KW-0460">Magnesium</keyword>
<dbReference type="OrthoDB" id="128665at2759"/>
<dbReference type="PANTHER" id="PTHR10642">
    <property type="entry name" value="RIBONUCLEASE H1"/>
    <property type="match status" value="1"/>
</dbReference>
<dbReference type="InterPro" id="IPR011320">
    <property type="entry name" value="RNase_H1_N"/>
</dbReference>
<comment type="cofactor">
    <cofactor evidence="2">
        <name>Mg(2+)</name>
        <dbReference type="ChEBI" id="CHEBI:18420"/>
    </cofactor>
</comment>
<evidence type="ECO:0000256" key="4">
    <source>
        <dbReference type="ARBA" id="ARBA00012180"/>
    </source>
</evidence>
<protein>
    <recommendedName>
        <fullName evidence="4">ribonuclease H</fullName>
        <ecNumber evidence="4">3.1.26.4</ecNumber>
    </recommendedName>
</protein>
<dbReference type="SUPFAM" id="SSF53098">
    <property type="entry name" value="Ribonuclease H-like"/>
    <property type="match status" value="1"/>
</dbReference>
<evidence type="ECO:0000256" key="8">
    <source>
        <dbReference type="ARBA" id="ARBA00022801"/>
    </source>
</evidence>
<evidence type="ECO:0000256" key="7">
    <source>
        <dbReference type="ARBA" id="ARBA00022759"/>
    </source>
</evidence>
<dbReference type="PANTHER" id="PTHR10642:SF26">
    <property type="entry name" value="RIBONUCLEASE H1"/>
    <property type="match status" value="1"/>
</dbReference>
<evidence type="ECO:0000256" key="6">
    <source>
        <dbReference type="ARBA" id="ARBA00022723"/>
    </source>
</evidence>
<dbReference type="GO" id="GO:0003676">
    <property type="term" value="F:nucleic acid binding"/>
    <property type="evidence" value="ECO:0007669"/>
    <property type="project" value="InterPro"/>
</dbReference>
<feature type="region of interest" description="Disordered" evidence="10">
    <location>
        <begin position="65"/>
        <end position="85"/>
    </location>
</feature>
<dbReference type="GO" id="GO:0000287">
    <property type="term" value="F:magnesium ion binding"/>
    <property type="evidence" value="ECO:0007669"/>
    <property type="project" value="InterPro"/>
</dbReference>
<dbReference type="GO" id="GO:0043137">
    <property type="term" value="P:DNA replication, removal of RNA primer"/>
    <property type="evidence" value="ECO:0007669"/>
    <property type="project" value="TreeGrafter"/>
</dbReference>
<evidence type="ECO:0000259" key="11">
    <source>
        <dbReference type="PROSITE" id="PS50879"/>
    </source>
</evidence>
<dbReference type="InterPro" id="IPR017067">
    <property type="entry name" value="RNase_H1_euk"/>
</dbReference>
<dbReference type="AlphaFoldDB" id="A0A077X024"/>
<dbReference type="Gene3D" id="3.40.970.10">
    <property type="entry name" value="Ribonuclease H1, N-terminal domain"/>
    <property type="match status" value="1"/>
</dbReference>
<evidence type="ECO:0000256" key="5">
    <source>
        <dbReference type="ARBA" id="ARBA00022722"/>
    </source>
</evidence>